<dbReference type="AlphaFoldDB" id="A0AA94WJK7"/>
<sequence length="244" mass="28180">MQLSEINAYIKNKYFISIGHEPESIMVHNLIEDTDVVRHMTKVQTSQMNQCAPTITGTIFGKRYSVLAMAFLDMYIQYGILLDLRSSNVGIVLRNNGGMRYTLSPNAILHSDHLDREQKEELKRTFFTEHLLPLFAVIAKETKSKESHMHSLVSHNLVQKSATLKDVLPEKNHLIEETLHFLLEIYEVKLKNGDTYQHQYRLYTSEDGKESFYVRNHCCLAYLLHEGDKSRCCGTCPLISDNQR</sequence>
<accession>A0AA94WJK7</accession>
<proteinExistence type="predicted"/>
<comment type="caution">
    <text evidence="1">The sequence shown here is derived from an EMBL/GenBank/DDBJ whole genome shotgun (WGS) entry which is preliminary data.</text>
</comment>
<dbReference type="Proteomes" id="UP000323393">
    <property type="component" value="Unassembled WGS sequence"/>
</dbReference>
<evidence type="ECO:0000313" key="1">
    <source>
        <dbReference type="EMBL" id="TYS54444.1"/>
    </source>
</evidence>
<organism evidence="1 2">
    <name type="scientific">Sutcliffiella horikoshii</name>
    <dbReference type="NCBI Taxonomy" id="79883"/>
    <lineage>
        <taxon>Bacteria</taxon>
        <taxon>Bacillati</taxon>
        <taxon>Bacillota</taxon>
        <taxon>Bacilli</taxon>
        <taxon>Bacillales</taxon>
        <taxon>Bacillaceae</taxon>
        <taxon>Sutcliffiella</taxon>
    </lineage>
</organism>
<gene>
    <name evidence="1" type="ORF">FZC74_20260</name>
</gene>
<dbReference type="RefSeq" id="WP_148967114.1">
    <property type="nucleotide sequence ID" value="NZ_VTEU01000015.1"/>
</dbReference>
<protein>
    <submittedName>
        <fullName evidence="1">(2Fe-2S)-binding protein</fullName>
    </submittedName>
</protein>
<name>A0AA94WJK7_9BACI</name>
<dbReference type="EMBL" id="VTEU01000015">
    <property type="protein sequence ID" value="TYS54444.1"/>
    <property type="molecule type" value="Genomic_DNA"/>
</dbReference>
<evidence type="ECO:0000313" key="2">
    <source>
        <dbReference type="Proteomes" id="UP000323393"/>
    </source>
</evidence>
<reference evidence="1 2" key="1">
    <citation type="submission" date="2019-08" db="EMBL/GenBank/DDBJ databases">
        <title>Bacillus genomes from the desert of Cuatro Cienegas, Coahuila.</title>
        <authorList>
            <person name="Olmedo-Alvarez G."/>
        </authorList>
    </citation>
    <scope>NUCLEOTIDE SEQUENCE [LARGE SCALE GENOMIC DNA]</scope>
    <source>
        <strain evidence="1 2">CH88_3T</strain>
    </source>
</reference>